<dbReference type="EMBL" id="CCFA01000524">
    <property type="protein sequence ID" value="CDW96107.1"/>
    <property type="molecule type" value="Genomic_DNA"/>
</dbReference>
<name>A0A0F7S2H0_9BASI</name>
<reference evidence="2" key="1">
    <citation type="submission" date="2014-06" db="EMBL/GenBank/DDBJ databases">
        <authorList>
            <person name="Berkman P.J."/>
        </authorList>
    </citation>
    <scope>NUCLEOTIDE SEQUENCE [LARGE SCALE GENOMIC DNA]</scope>
</reference>
<protein>
    <submittedName>
        <fullName evidence="1">Uncharacterized protein</fullName>
    </submittedName>
</protein>
<proteinExistence type="predicted"/>
<evidence type="ECO:0000313" key="1">
    <source>
        <dbReference type="EMBL" id="CDW96107.1"/>
    </source>
</evidence>
<organism evidence="1 2">
    <name type="scientific">Sporisorium scitamineum</name>
    <dbReference type="NCBI Taxonomy" id="49012"/>
    <lineage>
        <taxon>Eukaryota</taxon>
        <taxon>Fungi</taxon>
        <taxon>Dikarya</taxon>
        <taxon>Basidiomycota</taxon>
        <taxon>Ustilaginomycotina</taxon>
        <taxon>Ustilaginomycetes</taxon>
        <taxon>Ustilaginales</taxon>
        <taxon>Ustilaginaceae</taxon>
        <taxon>Sporisorium</taxon>
    </lineage>
</organism>
<accession>A0A0F7S2H0</accession>
<dbReference type="AlphaFoldDB" id="A0A0F7S2H0"/>
<gene>
    <name evidence="1" type="primary">SSCI10000.1</name>
</gene>
<keyword evidence="2" id="KW-1185">Reference proteome</keyword>
<evidence type="ECO:0000313" key="2">
    <source>
        <dbReference type="Proteomes" id="UP000242770"/>
    </source>
</evidence>
<dbReference type="Proteomes" id="UP000242770">
    <property type="component" value="Unassembled WGS sequence"/>
</dbReference>
<sequence>MFESGRYAPVCAVANNHLLPCLPRRAAFLLTAQLQTLRLPPLLDDSPSTLRVQALASHGPSSSAFASAASLTALERQFNNLEHRLDTRFSELLNTLSAAQPLHLAQPNLPALLPQQQALPLAHPAAASAIPSAGQQPTLGESSPLLVTCCFTWVSPNIVSQVEHNQLKLEHLVKLHDPESRVSKELT</sequence>